<reference evidence="3" key="1">
    <citation type="submission" date="2015-07" db="EMBL/GenBank/DDBJ databases">
        <title>Complete genome sequence and phylogenetic analysis of Limnochorda pilosa.</title>
        <authorList>
            <person name="Watanabe M."/>
            <person name="Kojima H."/>
            <person name="Fukui M."/>
        </authorList>
    </citation>
    <scope>NUCLEOTIDE SEQUENCE [LARGE SCALE GENOMIC DNA]</scope>
    <source>
        <strain evidence="3">HC45</strain>
    </source>
</reference>
<dbReference type="EMBL" id="AP014924">
    <property type="protein sequence ID" value="BAS28598.1"/>
    <property type="molecule type" value="Genomic_DNA"/>
</dbReference>
<dbReference type="Gene3D" id="1.10.150.130">
    <property type="match status" value="1"/>
</dbReference>
<gene>
    <name evidence="2" type="ORF">LIP_2768</name>
</gene>
<dbReference type="STRING" id="1555112.LIP_2768"/>
<dbReference type="Proteomes" id="UP000065807">
    <property type="component" value="Chromosome"/>
</dbReference>
<evidence type="ECO:0000313" key="2">
    <source>
        <dbReference type="EMBL" id="BAS28598.1"/>
    </source>
</evidence>
<keyword evidence="1" id="KW-0238">DNA-binding</keyword>
<name>A0A0K2SN90_LIMPI</name>
<protein>
    <recommendedName>
        <fullName evidence="4">Integrase</fullName>
    </recommendedName>
</protein>
<sequence>MVPFSAITVGYFRVDIYRVHIAPVLGNVKLTELTYRHVNTFYALLDEKVETGEMSPRTRAYIVWLLRSALDDAADKDILAKNAARKADRRTYKPKEAEFMERDEIERLSSGLPRASAWKTSSS</sequence>
<organism evidence="2 3">
    <name type="scientific">Limnochorda pilosa</name>
    <dbReference type="NCBI Taxonomy" id="1555112"/>
    <lineage>
        <taxon>Bacteria</taxon>
        <taxon>Bacillati</taxon>
        <taxon>Bacillota</taxon>
        <taxon>Limnochordia</taxon>
        <taxon>Limnochordales</taxon>
        <taxon>Limnochordaceae</taxon>
        <taxon>Limnochorda</taxon>
    </lineage>
</organism>
<dbReference type="OrthoDB" id="9803188at2"/>
<dbReference type="AlphaFoldDB" id="A0A0K2SN90"/>
<dbReference type="GO" id="GO:0003677">
    <property type="term" value="F:DNA binding"/>
    <property type="evidence" value="ECO:0007669"/>
    <property type="project" value="UniProtKB-KW"/>
</dbReference>
<accession>A0A0K2SN90</accession>
<evidence type="ECO:0000313" key="3">
    <source>
        <dbReference type="Proteomes" id="UP000065807"/>
    </source>
</evidence>
<evidence type="ECO:0000256" key="1">
    <source>
        <dbReference type="ARBA" id="ARBA00023125"/>
    </source>
</evidence>
<dbReference type="KEGG" id="lpil:LIP_2768"/>
<reference evidence="3" key="2">
    <citation type="journal article" date="2016" name="Int. J. Syst. Evol. Microbiol.">
        <title>Complete genome sequence and cell structure of Limnochorda pilosa, a Gram-negative spore-former within the phylum Firmicutes.</title>
        <authorList>
            <person name="Watanabe M."/>
            <person name="Kojima H."/>
            <person name="Fukui M."/>
        </authorList>
    </citation>
    <scope>NUCLEOTIDE SEQUENCE [LARGE SCALE GENOMIC DNA]</scope>
    <source>
        <strain evidence="3">HC45</strain>
    </source>
</reference>
<evidence type="ECO:0008006" key="4">
    <source>
        <dbReference type="Google" id="ProtNLM"/>
    </source>
</evidence>
<dbReference type="SUPFAM" id="SSF56349">
    <property type="entry name" value="DNA breaking-rejoining enzymes"/>
    <property type="match status" value="1"/>
</dbReference>
<keyword evidence="3" id="KW-1185">Reference proteome</keyword>
<dbReference type="RefSeq" id="WP_068139189.1">
    <property type="nucleotide sequence ID" value="NZ_AP014924.1"/>
</dbReference>
<proteinExistence type="predicted"/>
<dbReference type="InterPro" id="IPR010998">
    <property type="entry name" value="Integrase_recombinase_N"/>
</dbReference>
<dbReference type="InterPro" id="IPR011010">
    <property type="entry name" value="DNA_brk_join_enz"/>
</dbReference>